<keyword evidence="3" id="KW-1185">Reference proteome</keyword>
<comment type="caution">
    <text evidence="2">The sequence shown here is derived from an EMBL/GenBank/DDBJ whole genome shotgun (WGS) entry which is preliminary data.</text>
</comment>
<evidence type="ECO:0000256" key="1">
    <source>
        <dbReference type="SAM" id="MobiDB-lite"/>
    </source>
</evidence>
<feature type="region of interest" description="Disordered" evidence="1">
    <location>
        <begin position="1"/>
        <end position="32"/>
    </location>
</feature>
<evidence type="ECO:0000313" key="3">
    <source>
        <dbReference type="Proteomes" id="UP000887116"/>
    </source>
</evidence>
<feature type="compositionally biased region" description="Basic and acidic residues" evidence="1">
    <location>
        <begin position="14"/>
        <end position="28"/>
    </location>
</feature>
<dbReference type="AlphaFoldDB" id="A0A8X6M401"/>
<sequence>MSSDEFHNNAFRGGRRERGYPSKDRNDLSRYYGPTNFVTHQNEDVVNKNMVLDVNGVEFPIDGKGDKPQQSNSRAVLASPSLKFSDYEVFENGDDNETVNNIPVSFPQNSNT</sequence>
<gene>
    <name evidence="2" type="ORF">TNCT_316521</name>
</gene>
<proteinExistence type="predicted"/>
<evidence type="ECO:0000313" key="2">
    <source>
        <dbReference type="EMBL" id="GFR31117.1"/>
    </source>
</evidence>
<reference evidence="2" key="1">
    <citation type="submission" date="2020-07" db="EMBL/GenBank/DDBJ databases">
        <title>Multicomponent nature underlies the extraordinary mechanical properties of spider dragline silk.</title>
        <authorList>
            <person name="Kono N."/>
            <person name="Nakamura H."/>
            <person name="Mori M."/>
            <person name="Yoshida Y."/>
            <person name="Ohtoshi R."/>
            <person name="Malay A.D."/>
            <person name="Moran D.A.P."/>
            <person name="Tomita M."/>
            <person name="Numata K."/>
            <person name="Arakawa K."/>
        </authorList>
    </citation>
    <scope>NUCLEOTIDE SEQUENCE</scope>
</reference>
<name>A0A8X6M401_TRICU</name>
<dbReference type="EMBL" id="BMAO01029352">
    <property type="protein sequence ID" value="GFR31117.1"/>
    <property type="molecule type" value="Genomic_DNA"/>
</dbReference>
<dbReference type="Proteomes" id="UP000887116">
    <property type="component" value="Unassembled WGS sequence"/>
</dbReference>
<accession>A0A8X6M401</accession>
<organism evidence="2 3">
    <name type="scientific">Trichonephila clavata</name>
    <name type="common">Joro spider</name>
    <name type="synonym">Nephila clavata</name>
    <dbReference type="NCBI Taxonomy" id="2740835"/>
    <lineage>
        <taxon>Eukaryota</taxon>
        <taxon>Metazoa</taxon>
        <taxon>Ecdysozoa</taxon>
        <taxon>Arthropoda</taxon>
        <taxon>Chelicerata</taxon>
        <taxon>Arachnida</taxon>
        <taxon>Araneae</taxon>
        <taxon>Araneomorphae</taxon>
        <taxon>Entelegynae</taxon>
        <taxon>Araneoidea</taxon>
        <taxon>Nephilidae</taxon>
        <taxon>Trichonephila</taxon>
    </lineage>
</organism>
<protein>
    <submittedName>
        <fullName evidence="2">Uncharacterized protein</fullName>
    </submittedName>
</protein>